<keyword evidence="3" id="KW-0378">Hydrolase</keyword>
<feature type="domain" description="Sulfatase N-terminal" evidence="7">
    <location>
        <begin position="41"/>
        <end position="451"/>
    </location>
</feature>
<feature type="chain" id="PRO_5016360167" evidence="6">
    <location>
        <begin position="30"/>
        <end position="615"/>
    </location>
</feature>
<sequence>MLMKLPRLPAYLLTFTVLNALLPTHDVIAADTAAASKTSRPNIVVLLADDWGFSDVGAFGSEIATPNLDALAQQGTRFSNFHVTASCSPTRSMLLTGVDNHRNGVGNMRETIPQEHKGKPGYLSVLNERVVTIASLLKDTGYRTYVAGKWHVGKEPHNLPDKRGFDRSIIQGDSGSDNWETGKRYLDLTDKVYWFEDGKEAVMSREFYSSEYYVDRMINYIQSDNSTSDKSIEKSRQPFFAYVAFQANHIPVQAPRSFIDKYKGRYKDGWTALRQARRDRAIALGLLPKDTPMVTMSTTKDWEALTPAEQAYQARRMEVYAGMAEAMDYHVGRLITALKQSGQYDNTIFMFMSDNGAEASDPYAMLSARLWLDMHYNSDIDKLGDKGAYSIIGPGWSSAAASPLSTYKFYAGEGGIRVPLIIAGKGMQQNRIHQSFTHISDIAPTILELANTARPNGSYQGKPVETMHGSSLIPVLFDGKDRVHPADENIGYELSGNQALFRGDYKLVKNLPPVGDGRWHLYDIQLDPGETRDLQSSLPEVFTSMQTAYAQYAKDNGVLPMPDGYEPSQQIFTNAMVHVYIPRFKYPAILLLLALVTAVYLVKRRRRLSMNKVKP</sequence>
<dbReference type="SUPFAM" id="SSF53649">
    <property type="entry name" value="Alkaline phosphatase-like"/>
    <property type="match status" value="1"/>
</dbReference>
<comment type="caution">
    <text evidence="8">The sequence shown here is derived from an EMBL/GenBank/DDBJ whole genome shotgun (WGS) entry which is preliminary data.</text>
</comment>
<proteinExistence type="inferred from homology"/>
<dbReference type="EMBL" id="QJKB01000008">
    <property type="protein sequence ID" value="PXX40175.1"/>
    <property type="molecule type" value="Genomic_DNA"/>
</dbReference>
<dbReference type="InterPro" id="IPR024607">
    <property type="entry name" value="Sulfatase_CS"/>
</dbReference>
<feature type="transmembrane region" description="Helical" evidence="5">
    <location>
        <begin position="584"/>
        <end position="602"/>
    </location>
</feature>
<dbReference type="Gene3D" id="3.30.1120.10">
    <property type="match status" value="1"/>
</dbReference>
<evidence type="ECO:0000256" key="1">
    <source>
        <dbReference type="ARBA" id="ARBA00008779"/>
    </source>
</evidence>
<dbReference type="CDD" id="cd16025">
    <property type="entry name" value="PAS_like"/>
    <property type="match status" value="1"/>
</dbReference>
<dbReference type="GO" id="GO:0004065">
    <property type="term" value="F:arylsulfatase activity"/>
    <property type="evidence" value="ECO:0007669"/>
    <property type="project" value="TreeGrafter"/>
</dbReference>
<comment type="similarity">
    <text evidence="1">Belongs to the sulfatase family.</text>
</comment>
<evidence type="ECO:0000256" key="4">
    <source>
        <dbReference type="ARBA" id="ARBA00022837"/>
    </source>
</evidence>
<evidence type="ECO:0000313" key="9">
    <source>
        <dbReference type="Proteomes" id="UP000247792"/>
    </source>
</evidence>
<accession>A0A318IXZ3</accession>
<keyword evidence="9" id="KW-1185">Reference proteome</keyword>
<dbReference type="PANTHER" id="PTHR42693:SF33">
    <property type="entry name" value="ARYLSULFATASE"/>
    <property type="match status" value="1"/>
</dbReference>
<evidence type="ECO:0000256" key="5">
    <source>
        <dbReference type="SAM" id="Phobius"/>
    </source>
</evidence>
<dbReference type="PANTHER" id="PTHR42693">
    <property type="entry name" value="ARYLSULFATASE FAMILY MEMBER"/>
    <property type="match status" value="1"/>
</dbReference>
<keyword evidence="5" id="KW-1133">Transmembrane helix</keyword>
<dbReference type="InterPro" id="IPR017850">
    <property type="entry name" value="Alkaline_phosphatase_core_sf"/>
</dbReference>
<dbReference type="RefSeq" id="WP_211324375.1">
    <property type="nucleotide sequence ID" value="NZ_QJKB01000008.1"/>
</dbReference>
<dbReference type="Gene3D" id="3.40.720.10">
    <property type="entry name" value="Alkaline Phosphatase, subunit A"/>
    <property type="match status" value="1"/>
</dbReference>
<reference evidence="8 9" key="1">
    <citation type="submission" date="2018-05" db="EMBL/GenBank/DDBJ databases">
        <title>Genomic Encyclopedia of Type Strains, Phase IV (KMG-IV): sequencing the most valuable type-strain genomes for metagenomic binning, comparative biology and taxonomic classification.</title>
        <authorList>
            <person name="Goeker M."/>
        </authorList>
    </citation>
    <scope>NUCLEOTIDE SEQUENCE [LARGE SCALE GENOMIC DNA]</scope>
    <source>
        <strain evidence="8 9">DSM 19792</strain>
    </source>
</reference>
<evidence type="ECO:0000256" key="3">
    <source>
        <dbReference type="ARBA" id="ARBA00022801"/>
    </source>
</evidence>
<evidence type="ECO:0000313" key="8">
    <source>
        <dbReference type="EMBL" id="PXX40175.1"/>
    </source>
</evidence>
<dbReference type="PROSITE" id="PS00523">
    <property type="entry name" value="SULFATASE_1"/>
    <property type="match status" value="1"/>
</dbReference>
<gene>
    <name evidence="8" type="ORF">DFR42_1088</name>
</gene>
<dbReference type="AlphaFoldDB" id="A0A318IXZ3"/>
<dbReference type="PROSITE" id="PS00149">
    <property type="entry name" value="SULFATASE_2"/>
    <property type="match status" value="1"/>
</dbReference>
<name>A0A318IXZ3_9BURK</name>
<evidence type="ECO:0000256" key="2">
    <source>
        <dbReference type="ARBA" id="ARBA00022723"/>
    </source>
</evidence>
<keyword evidence="5" id="KW-0812">Transmembrane</keyword>
<dbReference type="InterPro" id="IPR050738">
    <property type="entry name" value="Sulfatase"/>
</dbReference>
<dbReference type="GO" id="GO:0046872">
    <property type="term" value="F:metal ion binding"/>
    <property type="evidence" value="ECO:0007669"/>
    <property type="project" value="UniProtKB-KW"/>
</dbReference>
<evidence type="ECO:0000259" key="7">
    <source>
        <dbReference type="Pfam" id="PF00884"/>
    </source>
</evidence>
<evidence type="ECO:0000256" key="6">
    <source>
        <dbReference type="SAM" id="SignalP"/>
    </source>
</evidence>
<organism evidence="8 9">
    <name type="scientific">Undibacterium pigrum</name>
    <dbReference type="NCBI Taxonomy" id="401470"/>
    <lineage>
        <taxon>Bacteria</taxon>
        <taxon>Pseudomonadati</taxon>
        <taxon>Pseudomonadota</taxon>
        <taxon>Betaproteobacteria</taxon>
        <taxon>Burkholderiales</taxon>
        <taxon>Oxalobacteraceae</taxon>
        <taxon>Undibacterium</taxon>
    </lineage>
</organism>
<dbReference type="Proteomes" id="UP000247792">
    <property type="component" value="Unassembled WGS sequence"/>
</dbReference>
<keyword evidence="4" id="KW-0106">Calcium</keyword>
<keyword evidence="6" id="KW-0732">Signal</keyword>
<dbReference type="Pfam" id="PF00884">
    <property type="entry name" value="Sulfatase"/>
    <property type="match status" value="1"/>
</dbReference>
<protein>
    <submittedName>
        <fullName evidence="8">Arylsulfatase/uncharacterized sulfatase</fullName>
    </submittedName>
</protein>
<dbReference type="InterPro" id="IPR000917">
    <property type="entry name" value="Sulfatase_N"/>
</dbReference>
<feature type="signal peptide" evidence="6">
    <location>
        <begin position="1"/>
        <end position="29"/>
    </location>
</feature>
<keyword evidence="5" id="KW-0472">Membrane</keyword>
<keyword evidence="2" id="KW-0479">Metal-binding</keyword>